<keyword evidence="1" id="KW-0812">Transmembrane</keyword>
<accession>C3X411</accession>
<evidence type="ECO:0000313" key="2">
    <source>
        <dbReference type="EMBL" id="EEO27947.1"/>
    </source>
</evidence>
<keyword evidence="1" id="KW-0472">Membrane</keyword>
<dbReference type="EMBL" id="ACDP02000010">
    <property type="protein sequence ID" value="EEO27947.1"/>
    <property type="molecule type" value="Genomic_DNA"/>
</dbReference>
<gene>
    <name evidence="2" type="ORF">OFAG_01100</name>
</gene>
<evidence type="ECO:0000256" key="1">
    <source>
        <dbReference type="SAM" id="Phobius"/>
    </source>
</evidence>
<keyword evidence="3" id="KW-1185">Reference proteome</keyword>
<organism evidence="2 3">
    <name type="scientific">Oxalobacter paraformigenes</name>
    <dbReference type="NCBI Taxonomy" id="556268"/>
    <lineage>
        <taxon>Bacteria</taxon>
        <taxon>Pseudomonadati</taxon>
        <taxon>Pseudomonadota</taxon>
        <taxon>Betaproteobacteria</taxon>
        <taxon>Burkholderiales</taxon>
        <taxon>Oxalobacteraceae</taxon>
        <taxon>Oxalobacter</taxon>
    </lineage>
</organism>
<sequence>MEKKLAVLAATLLAKGIWRFGKITSGPLRMAVFWGAQAAVTALIPVIRKRFGKKRPVRAA</sequence>
<dbReference type="HOGENOM" id="CLU_2937200_0_0_4"/>
<dbReference type="RefSeq" id="WP_005877305.1">
    <property type="nucleotide sequence ID" value="NZ_CABMNL010000001.1"/>
</dbReference>
<keyword evidence="1" id="KW-1133">Transmembrane helix</keyword>
<comment type="caution">
    <text evidence="2">The sequence shown here is derived from an EMBL/GenBank/DDBJ whole genome shotgun (WGS) entry which is preliminary data.</text>
</comment>
<proteinExistence type="predicted"/>
<reference evidence="2" key="1">
    <citation type="submission" date="2011-10" db="EMBL/GenBank/DDBJ databases">
        <title>The Genome Sequence of Oxalobacter formigenes HOxBLS.</title>
        <authorList>
            <consortium name="The Broad Institute Genome Sequencing Platform"/>
            <person name="Earl A."/>
            <person name="Ward D."/>
            <person name="Feldgarden M."/>
            <person name="Gevers D."/>
            <person name="Allison M.J."/>
            <person name="Humphrey S."/>
            <person name="Young S.K."/>
            <person name="Zeng Q."/>
            <person name="Gargeya S."/>
            <person name="Fitzgerald M."/>
            <person name="Haas B."/>
            <person name="Abouelleil A."/>
            <person name="Alvarado L."/>
            <person name="Arachchi H.M."/>
            <person name="Berlin A."/>
            <person name="Brown A."/>
            <person name="Chapman S.B."/>
            <person name="Chen Z."/>
            <person name="Dunbar C."/>
            <person name="Freedman E."/>
            <person name="Gearin G."/>
            <person name="Goldberg J."/>
            <person name="Griggs A."/>
            <person name="Gujja S."/>
            <person name="Heiman D."/>
            <person name="Howarth C."/>
            <person name="Larson L."/>
            <person name="Lui A."/>
            <person name="MacDonald P.J.P."/>
            <person name="Montmayeur A."/>
            <person name="Murphy C."/>
            <person name="Neiman D."/>
            <person name="Pearson M."/>
            <person name="Priest M."/>
            <person name="Roberts A."/>
            <person name="Saif S."/>
            <person name="Shea T."/>
            <person name="Shenoy N."/>
            <person name="Sisk P."/>
            <person name="Stolte C."/>
            <person name="Sykes S."/>
            <person name="Wortman J."/>
            <person name="Nusbaum C."/>
            <person name="Birren B."/>
        </authorList>
    </citation>
    <scope>NUCLEOTIDE SEQUENCE [LARGE SCALE GENOMIC DNA]</scope>
    <source>
        <strain evidence="2">HOxBLS</strain>
    </source>
</reference>
<dbReference type="Proteomes" id="UP000003973">
    <property type="component" value="Unassembled WGS sequence"/>
</dbReference>
<dbReference type="AlphaFoldDB" id="C3X411"/>
<feature type="transmembrane region" description="Helical" evidence="1">
    <location>
        <begin position="29"/>
        <end position="47"/>
    </location>
</feature>
<name>C3X411_9BURK</name>
<protein>
    <submittedName>
        <fullName evidence="2">Uncharacterized protein</fullName>
    </submittedName>
</protein>
<evidence type="ECO:0000313" key="3">
    <source>
        <dbReference type="Proteomes" id="UP000003973"/>
    </source>
</evidence>